<evidence type="ECO:0000313" key="2">
    <source>
        <dbReference type="Proteomes" id="UP000886740"/>
    </source>
</evidence>
<evidence type="ECO:0000313" key="1">
    <source>
        <dbReference type="EMBL" id="HIX73898.1"/>
    </source>
</evidence>
<dbReference type="InterPro" id="IPR027024">
    <property type="entry name" value="UCP027386_ABC_sbc_TM0202"/>
</dbReference>
<organism evidence="1 2">
    <name type="scientific">Candidatus Parabacteroides intestinipullorum</name>
    <dbReference type="NCBI Taxonomy" id="2838723"/>
    <lineage>
        <taxon>Bacteria</taxon>
        <taxon>Pseudomonadati</taxon>
        <taxon>Bacteroidota</taxon>
        <taxon>Bacteroidia</taxon>
        <taxon>Bacteroidales</taxon>
        <taxon>Tannerellaceae</taxon>
        <taxon>Parabacteroides</taxon>
    </lineage>
</organism>
<gene>
    <name evidence="1" type="ORF">H9977_02470</name>
</gene>
<reference evidence="1" key="2">
    <citation type="submission" date="2021-04" db="EMBL/GenBank/DDBJ databases">
        <authorList>
            <person name="Gilroy R."/>
        </authorList>
    </citation>
    <scope>NUCLEOTIDE SEQUENCE</scope>
    <source>
        <strain evidence="1">ChiGjej6B6-14162</strain>
    </source>
</reference>
<protein>
    <submittedName>
        <fullName evidence="1">ABC transporter substrate-binding protein</fullName>
    </submittedName>
</protein>
<dbReference type="Gene3D" id="3.40.190.10">
    <property type="entry name" value="Periplasmic binding protein-like II"/>
    <property type="match status" value="2"/>
</dbReference>
<name>A0A9D1X6N1_9BACT</name>
<dbReference type="Proteomes" id="UP000886740">
    <property type="component" value="Unassembled WGS sequence"/>
</dbReference>
<dbReference type="PIRSF" id="PIRSF027386">
    <property type="entry name" value="UCP027386_ABC_sbc_TM0202"/>
    <property type="match status" value="1"/>
</dbReference>
<sequence length="298" mass="32652">MKHLLFILILLLTGCQSSSDKEIRAVVLRGPSVMAFAQWLEQPPVIEGKRVAVTVAESPDIVQAALIKGEADIAVLPTISAANLYNKGVRLEMAGCPIWGTLYLVGRTGGNDSTIHIFGRGTTPDILTRHYLSNEGQQPPLNYVFQTAGEITQGLMAKKINRAVVSEPFLTIALRKDTTLRIIADLNRAGTSGMGFAQTAIVITPGLSASRDTLDSLLAESCRFANERPEETIRILEDKKLFAPGMLTPEAIRRCRLDYKSSQEAQAEIDTFLRLIFQYEPKAIGGQLPDARFITSRP</sequence>
<comment type="caution">
    <text evidence="1">The sequence shown here is derived from an EMBL/GenBank/DDBJ whole genome shotgun (WGS) entry which is preliminary data.</text>
</comment>
<reference evidence="1" key="1">
    <citation type="journal article" date="2021" name="PeerJ">
        <title>Extensive microbial diversity within the chicken gut microbiome revealed by metagenomics and culture.</title>
        <authorList>
            <person name="Gilroy R."/>
            <person name="Ravi A."/>
            <person name="Getino M."/>
            <person name="Pursley I."/>
            <person name="Horton D.L."/>
            <person name="Alikhan N.F."/>
            <person name="Baker D."/>
            <person name="Gharbi K."/>
            <person name="Hall N."/>
            <person name="Watson M."/>
            <person name="Adriaenssens E.M."/>
            <person name="Foster-Nyarko E."/>
            <person name="Jarju S."/>
            <person name="Secka A."/>
            <person name="Antonio M."/>
            <person name="Oren A."/>
            <person name="Chaudhuri R.R."/>
            <person name="La Ragione R."/>
            <person name="Hildebrand F."/>
            <person name="Pallen M.J."/>
        </authorList>
    </citation>
    <scope>NUCLEOTIDE SEQUENCE</scope>
    <source>
        <strain evidence="1">ChiGjej6B6-14162</strain>
    </source>
</reference>
<dbReference type="PROSITE" id="PS51257">
    <property type="entry name" value="PROKAR_LIPOPROTEIN"/>
    <property type="match status" value="1"/>
</dbReference>
<dbReference type="SUPFAM" id="SSF53850">
    <property type="entry name" value="Periplasmic binding protein-like II"/>
    <property type="match status" value="1"/>
</dbReference>
<accession>A0A9D1X6N1</accession>
<dbReference type="EMBL" id="DXEL01000023">
    <property type="protein sequence ID" value="HIX73898.1"/>
    <property type="molecule type" value="Genomic_DNA"/>
</dbReference>
<dbReference type="AlphaFoldDB" id="A0A9D1X6N1"/>
<proteinExistence type="predicted"/>